<dbReference type="Gene3D" id="3.40.50.300">
    <property type="entry name" value="P-loop containing nucleotide triphosphate hydrolases"/>
    <property type="match status" value="1"/>
</dbReference>
<name>A0ABX0UCI5_9FLAO</name>
<dbReference type="Proteomes" id="UP000745859">
    <property type="component" value="Unassembled WGS sequence"/>
</dbReference>
<accession>A0ABX0UCI5</accession>
<dbReference type="RefSeq" id="WP_167190818.1">
    <property type="nucleotide sequence ID" value="NZ_JAASQL010000008.1"/>
</dbReference>
<reference evidence="1 2" key="1">
    <citation type="submission" date="2020-03" db="EMBL/GenBank/DDBJ databases">
        <title>Genomic Encyclopedia of Type Strains, Phase IV (KMG-IV): sequencing the most valuable type-strain genomes for metagenomic binning, comparative biology and taxonomic classification.</title>
        <authorList>
            <person name="Goeker M."/>
        </authorList>
    </citation>
    <scope>NUCLEOTIDE SEQUENCE [LARGE SCALE GENOMIC DNA]</scope>
    <source>
        <strain evidence="1 2">DSM 101599</strain>
    </source>
</reference>
<gene>
    <name evidence="1" type="ORF">FHR24_003017</name>
</gene>
<dbReference type="EMBL" id="JAASQL010000008">
    <property type="protein sequence ID" value="NIJ46528.1"/>
    <property type="molecule type" value="Genomic_DNA"/>
</dbReference>
<sequence length="178" mass="21213">MNRTFVVDNNNEKFLHKISLYFNNSLEFEEKHNGELRKGLLIMGTHGTGKSSLFNVIQNMSRKNNDLKHLWHRIIHTKDFVSKFETEGEFFINNYVTGTVLFDDLGSEKIANYWGIKENIMCRIIELRYMNYKSNGLKTYITTNLTHKELQLKYGERVMDRLYEMFNFMELTGNSRRF</sequence>
<evidence type="ECO:0000313" key="2">
    <source>
        <dbReference type="Proteomes" id="UP000745859"/>
    </source>
</evidence>
<dbReference type="SUPFAM" id="SSF52540">
    <property type="entry name" value="P-loop containing nucleoside triphosphate hydrolases"/>
    <property type="match status" value="1"/>
</dbReference>
<proteinExistence type="predicted"/>
<evidence type="ECO:0000313" key="1">
    <source>
        <dbReference type="EMBL" id="NIJ46528.1"/>
    </source>
</evidence>
<protein>
    <submittedName>
        <fullName evidence="1">DNA replication protein DnaC</fullName>
    </submittedName>
</protein>
<organism evidence="1 2">
    <name type="scientific">Wenyingzhuangia heitensis</name>
    <dbReference type="NCBI Taxonomy" id="1487859"/>
    <lineage>
        <taxon>Bacteria</taxon>
        <taxon>Pseudomonadati</taxon>
        <taxon>Bacteroidota</taxon>
        <taxon>Flavobacteriia</taxon>
        <taxon>Flavobacteriales</taxon>
        <taxon>Flavobacteriaceae</taxon>
        <taxon>Wenyingzhuangia</taxon>
    </lineage>
</organism>
<dbReference type="InterPro" id="IPR027417">
    <property type="entry name" value="P-loop_NTPase"/>
</dbReference>
<comment type="caution">
    <text evidence="1">The sequence shown here is derived from an EMBL/GenBank/DDBJ whole genome shotgun (WGS) entry which is preliminary data.</text>
</comment>
<keyword evidence="2" id="KW-1185">Reference proteome</keyword>